<accession>A0A8J3RE65</accession>
<dbReference type="Gene3D" id="3.40.50.1010">
    <property type="entry name" value="5'-nuclease"/>
    <property type="match status" value="1"/>
</dbReference>
<feature type="domain" description="NYN" evidence="1">
    <location>
        <begin position="1"/>
        <end position="41"/>
    </location>
</feature>
<evidence type="ECO:0000313" key="3">
    <source>
        <dbReference type="Proteomes" id="UP000610966"/>
    </source>
</evidence>
<dbReference type="Pfam" id="PF01936">
    <property type="entry name" value="NYN"/>
    <property type="match status" value="1"/>
</dbReference>
<reference evidence="2" key="1">
    <citation type="submission" date="2021-01" db="EMBL/GenBank/DDBJ databases">
        <title>Whole genome shotgun sequence of Sphaerimonospora thailandensis NBRC 107569.</title>
        <authorList>
            <person name="Komaki H."/>
            <person name="Tamura T."/>
        </authorList>
    </citation>
    <scope>NUCLEOTIDE SEQUENCE</scope>
    <source>
        <strain evidence="2">NBRC 107569</strain>
    </source>
</reference>
<organism evidence="2 3">
    <name type="scientific">Sphaerimonospora thailandensis</name>
    <dbReference type="NCBI Taxonomy" id="795644"/>
    <lineage>
        <taxon>Bacteria</taxon>
        <taxon>Bacillati</taxon>
        <taxon>Actinomycetota</taxon>
        <taxon>Actinomycetes</taxon>
        <taxon>Streptosporangiales</taxon>
        <taxon>Streptosporangiaceae</taxon>
        <taxon>Sphaerimonospora</taxon>
    </lineage>
</organism>
<evidence type="ECO:0000259" key="1">
    <source>
        <dbReference type="Pfam" id="PF01936"/>
    </source>
</evidence>
<dbReference type="EMBL" id="BOOG01000056">
    <property type="protein sequence ID" value="GIH72621.1"/>
    <property type="molecule type" value="Genomic_DNA"/>
</dbReference>
<keyword evidence="3" id="KW-1185">Reference proteome</keyword>
<comment type="caution">
    <text evidence="2">The sequence shown here is derived from an EMBL/GenBank/DDBJ whole genome shotgun (WGS) entry which is preliminary data.</text>
</comment>
<evidence type="ECO:0000313" key="2">
    <source>
        <dbReference type="EMBL" id="GIH72621.1"/>
    </source>
</evidence>
<proteinExistence type="predicted"/>
<dbReference type="GO" id="GO:0004540">
    <property type="term" value="F:RNA nuclease activity"/>
    <property type="evidence" value="ECO:0007669"/>
    <property type="project" value="InterPro"/>
</dbReference>
<protein>
    <recommendedName>
        <fullName evidence="1">NYN domain-containing protein</fullName>
    </recommendedName>
</protein>
<sequence length="88" mass="9565">MALAVDILRLAAVDDSYDVGVVFSGDTDLVPAIEAVQELKCGHIEVAAWRGGGGRLRIDGTSSPWCHWLDESDYQAVLDTTDYSRPRA</sequence>
<gene>
    <name evidence="2" type="ORF">Mth01_48740</name>
</gene>
<name>A0A8J3RE65_9ACTN</name>
<dbReference type="Proteomes" id="UP000610966">
    <property type="component" value="Unassembled WGS sequence"/>
</dbReference>
<dbReference type="InterPro" id="IPR021139">
    <property type="entry name" value="NYN"/>
</dbReference>
<dbReference type="AlphaFoldDB" id="A0A8J3RE65"/>